<dbReference type="EMBL" id="JAUFPX010000002">
    <property type="protein sequence ID" value="MDN3589775.1"/>
    <property type="molecule type" value="Genomic_DNA"/>
</dbReference>
<evidence type="ECO:0000256" key="2">
    <source>
        <dbReference type="ARBA" id="ARBA00011900"/>
    </source>
</evidence>
<dbReference type="InterPro" id="IPR023095">
    <property type="entry name" value="Ade_MeTrfase_dom_2"/>
</dbReference>
<gene>
    <name evidence="7" type="ORF">QWZ12_04035</name>
</gene>
<dbReference type="SUPFAM" id="SSF53335">
    <property type="entry name" value="S-adenosyl-L-methionine-dependent methyltransferases"/>
    <property type="match status" value="1"/>
</dbReference>
<dbReference type="InterPro" id="IPR012327">
    <property type="entry name" value="MeTrfase_D12"/>
</dbReference>
<evidence type="ECO:0000256" key="4">
    <source>
        <dbReference type="ARBA" id="ARBA00022679"/>
    </source>
</evidence>
<dbReference type="InterPro" id="IPR029063">
    <property type="entry name" value="SAM-dependent_MTases_sf"/>
</dbReference>
<evidence type="ECO:0000256" key="6">
    <source>
        <dbReference type="ARBA" id="ARBA00047942"/>
    </source>
</evidence>
<proteinExistence type="inferred from homology"/>
<keyword evidence="3 7" id="KW-0489">Methyltransferase</keyword>
<dbReference type="GO" id="GO:0032259">
    <property type="term" value="P:methylation"/>
    <property type="evidence" value="ECO:0007669"/>
    <property type="project" value="UniProtKB-KW"/>
</dbReference>
<comment type="catalytic activity">
    <reaction evidence="6">
        <text>a 2'-deoxyadenosine in DNA + S-adenosyl-L-methionine = an N(6)-methyl-2'-deoxyadenosine in DNA + S-adenosyl-L-homocysteine + H(+)</text>
        <dbReference type="Rhea" id="RHEA:15197"/>
        <dbReference type="Rhea" id="RHEA-COMP:12418"/>
        <dbReference type="Rhea" id="RHEA-COMP:12419"/>
        <dbReference type="ChEBI" id="CHEBI:15378"/>
        <dbReference type="ChEBI" id="CHEBI:57856"/>
        <dbReference type="ChEBI" id="CHEBI:59789"/>
        <dbReference type="ChEBI" id="CHEBI:90615"/>
        <dbReference type="ChEBI" id="CHEBI:90616"/>
        <dbReference type="EC" id="2.1.1.72"/>
    </reaction>
</comment>
<dbReference type="RefSeq" id="WP_238221128.1">
    <property type="nucleotide sequence ID" value="NZ_BPQD01000001.1"/>
</dbReference>
<dbReference type="Pfam" id="PF02086">
    <property type="entry name" value="MethyltransfD12"/>
    <property type="match status" value="1"/>
</dbReference>
<organism evidence="7 8">
    <name type="scientific">Methylobacterium adhaesivum</name>
    <dbReference type="NCBI Taxonomy" id="333297"/>
    <lineage>
        <taxon>Bacteria</taxon>
        <taxon>Pseudomonadati</taxon>
        <taxon>Pseudomonadota</taxon>
        <taxon>Alphaproteobacteria</taxon>
        <taxon>Hyphomicrobiales</taxon>
        <taxon>Methylobacteriaceae</taxon>
        <taxon>Methylobacterium</taxon>
    </lineage>
</organism>
<comment type="similarity">
    <text evidence="1">Belongs to the N(4)/N(6)-methyltransferase family.</text>
</comment>
<dbReference type="PRINTS" id="PR00505">
    <property type="entry name" value="D12N6MTFRASE"/>
</dbReference>
<dbReference type="PIRSF" id="PIRSF000398">
    <property type="entry name" value="M_m6A_EcoRV"/>
    <property type="match status" value="1"/>
</dbReference>
<accession>A0ABT8BDZ9</accession>
<dbReference type="EC" id="2.1.1.72" evidence="2"/>
<evidence type="ECO:0000256" key="3">
    <source>
        <dbReference type="ARBA" id="ARBA00022603"/>
    </source>
</evidence>
<keyword evidence="4" id="KW-0808">Transferase</keyword>
<comment type="caution">
    <text evidence="7">The sequence shown here is derived from an EMBL/GenBank/DDBJ whole genome shotgun (WGS) entry which is preliminary data.</text>
</comment>
<keyword evidence="5" id="KW-0949">S-adenosyl-L-methionine</keyword>
<dbReference type="PANTHER" id="PTHR30481">
    <property type="entry name" value="DNA ADENINE METHYLASE"/>
    <property type="match status" value="1"/>
</dbReference>
<sequence length="323" mass="36711">MEQCTGFLQGDLEVKEPVLNAPRVRNLINFTPLRYPGGKGKLAAYVKRLLKDNNLLDGQYAEPYAGGAAIALELLFHEYVSEVFINDISQHIHAFWDSVLNHPENFCKTIAETPINVSVWDKQKAIFARPNEHSKFDLGFATFFLNRTNRSGILNAGIIGGRAQAGSWGIDARLNKDELIFRIMSIAKIRHRINLFNLDAIDFMTEINPSLSDKSLIYLDPPYYKKGRDLYYDFYKHESHSVVAKFVDEHLKKRNWIVSYDNVPEIKNLYRNHRFGIYAIGYSARSHGAGSEIMFFSEDMNISPLVGAVKAIEGFGIQEILTA</sequence>
<name>A0ABT8BDZ9_9HYPH</name>
<evidence type="ECO:0000313" key="8">
    <source>
        <dbReference type="Proteomes" id="UP001224644"/>
    </source>
</evidence>
<dbReference type="GO" id="GO:0008168">
    <property type="term" value="F:methyltransferase activity"/>
    <property type="evidence" value="ECO:0007669"/>
    <property type="project" value="UniProtKB-KW"/>
</dbReference>
<dbReference type="Gene3D" id="3.40.50.150">
    <property type="entry name" value="Vaccinia Virus protein VP39"/>
    <property type="match status" value="1"/>
</dbReference>
<dbReference type="Gene3D" id="1.10.1020.10">
    <property type="entry name" value="Adenine-specific Methyltransferase, Domain 2"/>
    <property type="match status" value="1"/>
</dbReference>
<evidence type="ECO:0000313" key="7">
    <source>
        <dbReference type="EMBL" id="MDN3589775.1"/>
    </source>
</evidence>
<evidence type="ECO:0000256" key="5">
    <source>
        <dbReference type="ARBA" id="ARBA00022691"/>
    </source>
</evidence>
<dbReference type="Proteomes" id="UP001224644">
    <property type="component" value="Unassembled WGS sequence"/>
</dbReference>
<keyword evidence="8" id="KW-1185">Reference proteome</keyword>
<dbReference type="InterPro" id="IPR012263">
    <property type="entry name" value="M_m6A_EcoRV"/>
</dbReference>
<protein>
    <recommendedName>
        <fullName evidence="2">site-specific DNA-methyltransferase (adenine-specific)</fullName>
        <ecNumber evidence="2">2.1.1.72</ecNumber>
    </recommendedName>
</protein>
<dbReference type="PANTHER" id="PTHR30481:SF2">
    <property type="entry name" value="SITE-SPECIFIC DNA-METHYLTRANSFERASE (ADENINE-SPECIFIC)"/>
    <property type="match status" value="1"/>
</dbReference>
<evidence type="ECO:0000256" key="1">
    <source>
        <dbReference type="ARBA" id="ARBA00006594"/>
    </source>
</evidence>
<reference evidence="8" key="1">
    <citation type="journal article" date="2019" name="Int. J. Syst. Evol. Microbiol.">
        <title>The Global Catalogue of Microorganisms (GCM) 10K type strain sequencing project: providing services to taxonomists for standard genome sequencing and annotation.</title>
        <authorList>
            <consortium name="The Broad Institute Genomics Platform"/>
            <consortium name="The Broad Institute Genome Sequencing Center for Infectious Disease"/>
            <person name="Wu L."/>
            <person name="Ma J."/>
        </authorList>
    </citation>
    <scope>NUCLEOTIDE SEQUENCE [LARGE SCALE GENOMIC DNA]</scope>
    <source>
        <strain evidence="8">CECT 7069</strain>
    </source>
</reference>